<reference evidence="9 10" key="1">
    <citation type="submission" date="2022-07" db="EMBL/GenBank/DDBJ databases">
        <authorList>
            <person name="Xamxidin M."/>
            <person name="Wu M."/>
        </authorList>
    </citation>
    <scope>NUCLEOTIDE SEQUENCE [LARGE SCALE GENOMIC DNA]</scope>
    <source>
        <strain evidence="9 10">NBRC 111650</strain>
    </source>
</reference>
<dbReference type="SUPFAM" id="SSF141523">
    <property type="entry name" value="L,D-transpeptidase catalytic domain-like"/>
    <property type="match status" value="1"/>
</dbReference>
<accession>A0ABT1WJV3</accession>
<dbReference type="CDD" id="cd16913">
    <property type="entry name" value="YkuD_like"/>
    <property type="match status" value="1"/>
</dbReference>
<keyword evidence="5 7" id="KW-0573">Peptidoglycan synthesis</keyword>
<dbReference type="InterPro" id="IPR056203">
    <property type="entry name" value="Cds6_C"/>
</dbReference>
<name>A0ABT1WJV3_9BURK</name>
<evidence type="ECO:0000313" key="10">
    <source>
        <dbReference type="Proteomes" id="UP001204142"/>
    </source>
</evidence>
<feature type="active site" description="Nucleophile" evidence="7">
    <location>
        <position position="284"/>
    </location>
</feature>
<comment type="pathway">
    <text evidence="1 7">Cell wall biogenesis; peptidoglycan biosynthesis.</text>
</comment>
<evidence type="ECO:0000256" key="5">
    <source>
        <dbReference type="ARBA" id="ARBA00022984"/>
    </source>
</evidence>
<gene>
    <name evidence="9" type="ORF">NQT62_12160</name>
</gene>
<feature type="active site" description="Proton donor/acceptor" evidence="7">
    <location>
        <position position="267"/>
    </location>
</feature>
<sequence>MQWVGRTWRRWSKGIKLMAPLLFWGLTAAPSFVESKEGAFELAGYADVQTGSKALAGQLFDRQGYRPVIDTAVEDIYLALSANQLDKALKLTDRLLAEFPNFHLGYMIRGDILSMKAGRMVRSIGDIPNVPKSKQDDLADLKAEAVARFRAVRDRPKRDLLPAELVELDSDQRYVILVDTSRSRLFLYENAFPYPRLVTDFYISQGRMGAVKSKEGDKRTPIGVYTITELLPKEKLSDFYGPIALPINYPNTWDKRLGKTGNGIWLHGMPKSYVSRPPKASDGCVVLANQDLLALKQFVRVGNTQVLIAERLDFVPQDVWQTQRKASIRVLKAWKDDLEKGLSKGLAHYSSEVRIDGKDLGAWQRAKHLDQKGFGTIKINDITMMRYPSEKNDMMWVSFRQEDRVSGEVRKQQYWMKVGTRWQIVQEDTEKL</sequence>
<dbReference type="Pfam" id="PF24125">
    <property type="entry name" value="Cds6_C"/>
    <property type="match status" value="1"/>
</dbReference>
<evidence type="ECO:0000313" key="9">
    <source>
        <dbReference type="EMBL" id="MCQ8897188.1"/>
    </source>
</evidence>
<dbReference type="PANTHER" id="PTHR36699:SF1">
    <property type="entry name" value="L,D-TRANSPEPTIDASE YAFK-RELATED"/>
    <property type="match status" value="1"/>
</dbReference>
<evidence type="ECO:0000256" key="1">
    <source>
        <dbReference type="ARBA" id="ARBA00004752"/>
    </source>
</evidence>
<dbReference type="InterPro" id="IPR005490">
    <property type="entry name" value="LD_TPept_cat_dom"/>
</dbReference>
<comment type="caution">
    <text evidence="9">The sequence shown here is derived from an EMBL/GenBank/DDBJ whole genome shotgun (WGS) entry which is preliminary data.</text>
</comment>
<dbReference type="PANTHER" id="PTHR36699">
    <property type="entry name" value="LD-TRANSPEPTIDASE"/>
    <property type="match status" value="1"/>
</dbReference>
<keyword evidence="6 7" id="KW-0961">Cell wall biogenesis/degradation</keyword>
<comment type="similarity">
    <text evidence="2">Belongs to the YkuD family.</text>
</comment>
<dbReference type="EMBL" id="JANIGO010000004">
    <property type="protein sequence ID" value="MCQ8897188.1"/>
    <property type="molecule type" value="Genomic_DNA"/>
</dbReference>
<evidence type="ECO:0000259" key="8">
    <source>
        <dbReference type="PROSITE" id="PS52029"/>
    </source>
</evidence>
<dbReference type="InterPro" id="IPR038063">
    <property type="entry name" value="Transpep_catalytic_dom"/>
</dbReference>
<keyword evidence="4 7" id="KW-0133">Cell shape</keyword>
<feature type="domain" description="L,D-TPase catalytic" evidence="8">
    <location>
        <begin position="174"/>
        <end position="309"/>
    </location>
</feature>
<evidence type="ECO:0000256" key="4">
    <source>
        <dbReference type="ARBA" id="ARBA00022960"/>
    </source>
</evidence>
<dbReference type="Pfam" id="PF03734">
    <property type="entry name" value="YkuD"/>
    <property type="match status" value="1"/>
</dbReference>
<dbReference type="PROSITE" id="PS52029">
    <property type="entry name" value="LD_TPASE"/>
    <property type="match status" value="1"/>
</dbReference>
<evidence type="ECO:0000256" key="2">
    <source>
        <dbReference type="ARBA" id="ARBA00005992"/>
    </source>
</evidence>
<evidence type="ECO:0000256" key="6">
    <source>
        <dbReference type="ARBA" id="ARBA00023316"/>
    </source>
</evidence>
<dbReference type="Gene3D" id="2.40.440.10">
    <property type="entry name" value="L,D-transpeptidase catalytic domain-like"/>
    <property type="match status" value="1"/>
</dbReference>
<protein>
    <submittedName>
        <fullName evidence="9">L,D-transpeptidase family protein</fullName>
    </submittedName>
</protein>
<keyword evidence="10" id="KW-1185">Reference proteome</keyword>
<dbReference type="Proteomes" id="UP001204142">
    <property type="component" value="Unassembled WGS sequence"/>
</dbReference>
<evidence type="ECO:0000256" key="7">
    <source>
        <dbReference type="PROSITE-ProRule" id="PRU01373"/>
    </source>
</evidence>
<proteinExistence type="inferred from homology"/>
<keyword evidence="3" id="KW-0808">Transferase</keyword>
<evidence type="ECO:0000256" key="3">
    <source>
        <dbReference type="ARBA" id="ARBA00022679"/>
    </source>
</evidence>
<organism evidence="9 10">
    <name type="scientific">Limnobacter humi</name>
    <dbReference type="NCBI Taxonomy" id="1778671"/>
    <lineage>
        <taxon>Bacteria</taxon>
        <taxon>Pseudomonadati</taxon>
        <taxon>Pseudomonadota</taxon>
        <taxon>Betaproteobacteria</taxon>
        <taxon>Burkholderiales</taxon>
        <taxon>Burkholderiaceae</taxon>
        <taxon>Limnobacter</taxon>
    </lineage>
</organism>
<dbReference type="RefSeq" id="WP_256764989.1">
    <property type="nucleotide sequence ID" value="NZ_JANIGO010000004.1"/>
</dbReference>